<organism evidence="1 2">
    <name type="scientific">Duganella callida</name>
    <dbReference type="NCBI Taxonomy" id="2561932"/>
    <lineage>
        <taxon>Bacteria</taxon>
        <taxon>Pseudomonadati</taxon>
        <taxon>Pseudomonadota</taxon>
        <taxon>Betaproteobacteria</taxon>
        <taxon>Burkholderiales</taxon>
        <taxon>Oxalobacteraceae</taxon>
        <taxon>Telluria group</taxon>
        <taxon>Duganella</taxon>
    </lineage>
</organism>
<protein>
    <submittedName>
        <fullName evidence="1">Uncharacterized protein</fullName>
    </submittedName>
</protein>
<gene>
    <name evidence="1" type="ORF">E4L98_28945</name>
</gene>
<comment type="caution">
    <text evidence="1">The sequence shown here is derived from an EMBL/GenBank/DDBJ whole genome shotgun (WGS) entry which is preliminary data.</text>
</comment>
<name>A0A4Y9RVW4_9BURK</name>
<reference evidence="1 2" key="1">
    <citation type="submission" date="2019-03" db="EMBL/GenBank/DDBJ databases">
        <title>Draft Genome Sequence of Duganella callidus sp. nov., a Novel Duganella Species Isolated from Cultivated Soil.</title>
        <authorList>
            <person name="Raths R."/>
            <person name="Peta V."/>
            <person name="Bucking H."/>
        </authorList>
    </citation>
    <scope>NUCLEOTIDE SEQUENCE [LARGE SCALE GENOMIC DNA]</scope>
    <source>
        <strain evidence="1 2">DN04</strain>
    </source>
</reference>
<dbReference type="EMBL" id="SPVG01000275">
    <property type="protein sequence ID" value="TFW13437.1"/>
    <property type="molecule type" value="Genomic_DNA"/>
</dbReference>
<evidence type="ECO:0000313" key="2">
    <source>
        <dbReference type="Proteomes" id="UP000297729"/>
    </source>
</evidence>
<dbReference type="Proteomes" id="UP000297729">
    <property type="component" value="Unassembled WGS sequence"/>
</dbReference>
<dbReference type="AlphaFoldDB" id="A0A4Y9RVW4"/>
<proteinExistence type="predicted"/>
<evidence type="ECO:0000313" key="1">
    <source>
        <dbReference type="EMBL" id="TFW13437.1"/>
    </source>
</evidence>
<dbReference type="OrthoDB" id="8779964at2"/>
<keyword evidence="2" id="KW-1185">Reference proteome</keyword>
<dbReference type="RefSeq" id="WP_135205003.1">
    <property type="nucleotide sequence ID" value="NZ_SPVG01000275.1"/>
</dbReference>
<accession>A0A4Y9RVW4</accession>
<sequence>MNEHLTARYIPLATERTKDAVKDLVPGERRKIDVVNPQDPTDRLITDIWVVEDYEGAHFTYQDGPTGGDAYLGPADQVRIAIEEAPFEE</sequence>